<sequence length="220" mass="26297" precursor="true">MDLNNMDKRLRDYNPYEIYKKWYGVQGYFSCFFRSTPFVSLKHYPDFTIENYRNDISKIDNQIVRLIKNYDLEKSLILVETTMERSIEAAYGLYNQCDLKPVFTFNHIYHAHGIIGTKMDISLLMELGAKITGGDTKGWAFFIDSRRYGEERPEVLRKLFNNQYELTYDDLPPAEMLKDLKYERIIYFYTDDIKEDVDYYINYINENGLEVIKYKLQGEV</sequence>
<reference evidence="2" key="1">
    <citation type="submission" date="2015-07" db="EMBL/GenBank/DDBJ databases">
        <title>Near-Complete Genome Sequence of the Cellulolytic Bacterium Bacteroides (Pseudobacteroides) cellulosolvens ATCC 35603.</title>
        <authorList>
            <person name="Dassa B."/>
            <person name="Utturkar S.M."/>
            <person name="Klingeman D.M."/>
            <person name="Hurt R.A."/>
            <person name="Keller M."/>
            <person name="Xu J."/>
            <person name="Reddy Y.H.K."/>
            <person name="Borovok I."/>
            <person name="Grinberg I.R."/>
            <person name="Lamed R."/>
            <person name="Zhivin O."/>
            <person name="Bayer E.A."/>
            <person name="Brown S.D."/>
        </authorList>
    </citation>
    <scope>NUCLEOTIDE SEQUENCE [LARGE SCALE GENOMIC DNA]</scope>
    <source>
        <strain evidence="2">DSM 2933</strain>
    </source>
</reference>
<organism evidence="1 2">
    <name type="scientific">Pseudobacteroides cellulosolvens ATCC 35603 = DSM 2933</name>
    <dbReference type="NCBI Taxonomy" id="398512"/>
    <lineage>
        <taxon>Bacteria</taxon>
        <taxon>Bacillati</taxon>
        <taxon>Bacillota</taxon>
        <taxon>Clostridia</taxon>
        <taxon>Eubacteriales</taxon>
        <taxon>Oscillospiraceae</taxon>
        <taxon>Pseudobacteroides</taxon>
    </lineage>
</organism>
<accession>A0A0L6JJZ3</accession>
<dbReference type="OrthoDB" id="1893398at2"/>
<dbReference type="PATRIC" id="fig|398512.5.peg.1403"/>
<gene>
    <name evidence="1" type="ORF">Bccel_1351</name>
</gene>
<dbReference type="Proteomes" id="UP000036923">
    <property type="component" value="Unassembled WGS sequence"/>
</dbReference>
<dbReference type="AlphaFoldDB" id="A0A0L6JJZ3"/>
<evidence type="ECO:0000313" key="1">
    <source>
        <dbReference type="EMBL" id="KNY26089.1"/>
    </source>
</evidence>
<dbReference type="EMBL" id="LGTC01000001">
    <property type="protein sequence ID" value="KNY26089.1"/>
    <property type="molecule type" value="Genomic_DNA"/>
</dbReference>
<proteinExistence type="predicted"/>
<keyword evidence="2" id="KW-1185">Reference proteome</keyword>
<name>A0A0L6JJZ3_9FIRM</name>
<dbReference type="STRING" id="398512.Bccel_1351"/>
<dbReference type="eggNOG" id="ENOG50342HF">
    <property type="taxonomic scope" value="Bacteria"/>
</dbReference>
<comment type="caution">
    <text evidence="1">The sequence shown here is derived from an EMBL/GenBank/DDBJ whole genome shotgun (WGS) entry which is preliminary data.</text>
</comment>
<evidence type="ECO:0000313" key="2">
    <source>
        <dbReference type="Proteomes" id="UP000036923"/>
    </source>
</evidence>
<dbReference type="RefSeq" id="WP_160317698.1">
    <property type="nucleotide sequence ID" value="NZ_JQKC01000027.1"/>
</dbReference>
<protein>
    <submittedName>
        <fullName evidence="1">Uncharacterized protein</fullName>
    </submittedName>
</protein>